<dbReference type="RefSeq" id="WP_193499846.1">
    <property type="nucleotide sequence ID" value="NZ_JADCKC010000001.1"/>
</dbReference>
<reference evidence="1 2" key="1">
    <citation type="submission" date="2020-10" db="EMBL/GenBank/DDBJ databases">
        <title>ChiBAC.</title>
        <authorList>
            <person name="Zenner C."/>
            <person name="Hitch T.C.A."/>
            <person name="Clavel T."/>
        </authorList>
    </citation>
    <scope>NUCLEOTIDE SEQUENCE [LARGE SCALE GENOMIC DNA]</scope>
    <source>
        <strain evidence="1 2">DSM 109015</strain>
    </source>
</reference>
<dbReference type="Proteomes" id="UP000768567">
    <property type="component" value="Unassembled WGS sequence"/>
</dbReference>
<accession>A0ABR9R0B0</accession>
<gene>
    <name evidence="1" type="ORF">INF35_01855</name>
</gene>
<protein>
    <recommendedName>
        <fullName evidence="3">Stage III sporulation protein AB</fullName>
    </recommendedName>
</protein>
<keyword evidence="2" id="KW-1185">Reference proteome</keyword>
<evidence type="ECO:0000313" key="2">
    <source>
        <dbReference type="Proteomes" id="UP000768567"/>
    </source>
</evidence>
<organism evidence="1 2">
    <name type="scientific">Gemmiger gallinarum</name>
    <dbReference type="NCBI Taxonomy" id="2779354"/>
    <lineage>
        <taxon>Bacteria</taxon>
        <taxon>Bacillati</taxon>
        <taxon>Bacillota</taxon>
        <taxon>Clostridia</taxon>
        <taxon>Eubacteriales</taxon>
        <taxon>Gemmiger</taxon>
    </lineage>
</organism>
<evidence type="ECO:0000313" key="1">
    <source>
        <dbReference type="EMBL" id="MBE5036540.1"/>
    </source>
</evidence>
<comment type="caution">
    <text evidence="1">The sequence shown here is derived from an EMBL/GenBank/DDBJ whole genome shotgun (WGS) entry which is preliminary data.</text>
</comment>
<sequence>MAALWLAGGVLLIVCGAAGGFALALREQNKWRTAHAFLRLLEYTSDSIRYRGCPAEEVLTAAAAYPEFARLSLERCIRFTEISVPDVFEPAMREELAERLLSLESCGRESACQTLEGMVRLCRPREQSLQEKERSAMRLYPRLGGCIGALAAIALI</sequence>
<dbReference type="EMBL" id="JADCKC010000001">
    <property type="protein sequence ID" value="MBE5036540.1"/>
    <property type="molecule type" value="Genomic_DNA"/>
</dbReference>
<proteinExistence type="predicted"/>
<name>A0ABR9R0B0_9FIRM</name>
<evidence type="ECO:0008006" key="3">
    <source>
        <dbReference type="Google" id="ProtNLM"/>
    </source>
</evidence>